<protein>
    <submittedName>
        <fullName evidence="2">Uncharacterized protein</fullName>
    </submittedName>
</protein>
<evidence type="ECO:0000256" key="1">
    <source>
        <dbReference type="SAM" id="MobiDB-lite"/>
    </source>
</evidence>
<sequence length="495" mass="54498">MVNWEDADLRDALLVGFWNTFKEHFSQETKDQIMAVAQKHDSTINWNNFRNKSLLRLGLAGLSVDHQEFPSQANQPCTHNCHTQISTKMVNWDNAELALRIVTYLWNTSKDKFTPEFKENMIFELKKVDATITWEALREISHLLHTPSDTTASSSLDDCNVKKHIGYSHYILKMSTRMAWTPQVHEDILVAFVTASKLSTSQLSDVMKVLAAQGYTFTESALKCVSPSGSSQSFERLCYFLCIFGSLPIFALALSASRCLPGKVPMPSVLGPSGLDSPSLSFLFLALNHYRLALFNPVNIFLRSSTSTPLLFNDLLSLPSVASGTRTLSNNALYTAHHPILISLIMPAVNGPATAWDDKAHADLLIEVLKVVKPTPAQWNEIVNGTQAKGYSYSSSAAQQHIAKLQKKEGNGAGTPAKSTPAKSTPGKKTPASGKRKASAKKAAPVSIDEVRGDDEEMETPSKKVKTKEEVDDVDIKHPSALDMEAGDVDNDYEV</sequence>
<gene>
    <name evidence="2" type="ORF">BN1708_002086</name>
</gene>
<evidence type="ECO:0000313" key="2">
    <source>
        <dbReference type="EMBL" id="CRJ95971.1"/>
    </source>
</evidence>
<dbReference type="Proteomes" id="UP000044602">
    <property type="component" value="Unassembled WGS sequence"/>
</dbReference>
<proteinExistence type="predicted"/>
<dbReference type="AlphaFoldDB" id="A0A0G4KIB1"/>
<evidence type="ECO:0000313" key="3">
    <source>
        <dbReference type="Proteomes" id="UP000044602"/>
    </source>
</evidence>
<reference evidence="2 3" key="1">
    <citation type="submission" date="2015-05" db="EMBL/GenBank/DDBJ databases">
        <authorList>
            <person name="Wang D.B."/>
            <person name="Wang M."/>
        </authorList>
    </citation>
    <scope>NUCLEOTIDE SEQUENCE [LARGE SCALE GENOMIC DNA]</scope>
    <source>
        <strain evidence="2">VL1</strain>
    </source>
</reference>
<keyword evidence="3" id="KW-1185">Reference proteome</keyword>
<organism evidence="2 3">
    <name type="scientific">Verticillium longisporum</name>
    <name type="common">Verticillium dahliae var. longisporum</name>
    <dbReference type="NCBI Taxonomy" id="100787"/>
    <lineage>
        <taxon>Eukaryota</taxon>
        <taxon>Fungi</taxon>
        <taxon>Dikarya</taxon>
        <taxon>Ascomycota</taxon>
        <taxon>Pezizomycotina</taxon>
        <taxon>Sordariomycetes</taxon>
        <taxon>Hypocreomycetidae</taxon>
        <taxon>Glomerellales</taxon>
        <taxon>Plectosphaerellaceae</taxon>
        <taxon>Verticillium</taxon>
    </lineage>
</organism>
<name>A0A0G4KIB1_VERLO</name>
<feature type="compositionally biased region" description="Acidic residues" evidence="1">
    <location>
        <begin position="485"/>
        <end position="495"/>
    </location>
</feature>
<accession>A0A0G4KIB1</accession>
<dbReference type="EMBL" id="CVQH01001113">
    <property type="protein sequence ID" value="CRJ95971.1"/>
    <property type="molecule type" value="Genomic_DNA"/>
</dbReference>
<dbReference type="STRING" id="100787.A0A0G4KIB1"/>
<feature type="region of interest" description="Disordered" evidence="1">
    <location>
        <begin position="408"/>
        <end position="495"/>
    </location>
</feature>